<comment type="PTM">
    <text evidence="8">Binds 2 heme c groups covalently per subunit.</text>
</comment>
<proteinExistence type="predicted"/>
<feature type="binding site" description="axial binding residue" evidence="9">
    <location>
        <position position="93"/>
    </location>
    <ligand>
        <name>heme c</name>
        <dbReference type="ChEBI" id="CHEBI:61717"/>
        <label>1</label>
    </ligand>
    <ligandPart>
        <name>Fe</name>
        <dbReference type="ChEBI" id="CHEBI:18248"/>
    </ligandPart>
</feature>
<evidence type="ECO:0000256" key="7">
    <source>
        <dbReference type="ARBA" id="ARBA00023004"/>
    </source>
</evidence>
<comment type="subcellular location">
    <subcellularLocation>
        <location evidence="1">Periplasm</location>
    </subcellularLocation>
</comment>
<dbReference type="PIRSF" id="PIRSF000005">
    <property type="entry name" value="Cytochrome_c4"/>
    <property type="match status" value="1"/>
</dbReference>
<dbReference type="GO" id="GO:0042597">
    <property type="term" value="C:periplasmic space"/>
    <property type="evidence" value="ECO:0007669"/>
    <property type="project" value="UniProtKB-SubCell"/>
</dbReference>
<keyword evidence="12" id="KW-1185">Reference proteome</keyword>
<sequence length="214" mass="22711">MRPTNSRTPHVLALCLATLMGCSGTSEEALQQTSTLSGIAMADSVCSLCHGLTGESVSPMFPKLAGQQNEYLQLQLTDFKNHGRSAATDSRYMGGLSHLTKTQIAELADYFASQRAMQADTGTSDARGEVIFRQGLPERGVPPCSACHGTDGGGNGVIPRVAGQHASYMSQQIMVLQQTGQRPNGAPMLPVDHALSQADAESVARYMAALRTKQ</sequence>
<evidence type="ECO:0000256" key="4">
    <source>
        <dbReference type="ARBA" id="ARBA00022723"/>
    </source>
</evidence>
<keyword evidence="3 8" id="KW-0349">Heme</keyword>
<organism evidence="11 12">
    <name type="scientific">Pseudomonas silesiensis</name>
    <dbReference type="NCBI Taxonomy" id="1853130"/>
    <lineage>
        <taxon>Bacteria</taxon>
        <taxon>Pseudomonadati</taxon>
        <taxon>Pseudomonadota</taxon>
        <taxon>Gammaproteobacteria</taxon>
        <taxon>Pseudomonadales</taxon>
        <taxon>Pseudomonadaceae</taxon>
        <taxon>Pseudomonas</taxon>
    </lineage>
</organism>
<dbReference type="SUPFAM" id="SSF46626">
    <property type="entry name" value="Cytochrome c"/>
    <property type="match status" value="2"/>
</dbReference>
<dbReference type="AlphaFoldDB" id="A0A191Z2D0"/>
<feature type="binding site" description="axial binding residue" evidence="9">
    <location>
        <position position="188"/>
    </location>
    <ligand>
        <name>heme c</name>
        <dbReference type="ChEBI" id="CHEBI:61717"/>
        <label>2</label>
    </ligand>
    <ligandPart>
        <name>Fe</name>
        <dbReference type="ChEBI" id="CHEBI:18248"/>
    </ligandPart>
</feature>
<evidence type="ECO:0000256" key="6">
    <source>
        <dbReference type="ARBA" id="ARBA00022982"/>
    </source>
</evidence>
<evidence type="ECO:0000256" key="2">
    <source>
        <dbReference type="ARBA" id="ARBA00022448"/>
    </source>
</evidence>
<dbReference type="Pfam" id="PF13442">
    <property type="entry name" value="Cytochrome_CBB3"/>
    <property type="match status" value="1"/>
</dbReference>
<gene>
    <name evidence="11" type="ORF">PMA3_12515</name>
</gene>
<feature type="binding site" description="axial binding residue" evidence="9">
    <location>
        <position position="50"/>
    </location>
    <ligand>
        <name>heme c</name>
        <dbReference type="ChEBI" id="CHEBI:61717"/>
        <label>1</label>
    </ligand>
    <ligandPart>
        <name>Fe</name>
        <dbReference type="ChEBI" id="CHEBI:18248"/>
    </ligandPart>
</feature>
<dbReference type="GO" id="GO:0009055">
    <property type="term" value="F:electron transfer activity"/>
    <property type="evidence" value="ECO:0007669"/>
    <property type="project" value="InterPro"/>
</dbReference>
<feature type="binding site" description="covalent" evidence="8">
    <location>
        <position position="49"/>
    </location>
    <ligand>
        <name>heme c</name>
        <dbReference type="ChEBI" id="CHEBI:61717"/>
        <label>1</label>
    </ligand>
</feature>
<evidence type="ECO:0000256" key="5">
    <source>
        <dbReference type="ARBA" id="ARBA00022764"/>
    </source>
</evidence>
<evidence type="ECO:0000256" key="3">
    <source>
        <dbReference type="ARBA" id="ARBA00022617"/>
    </source>
</evidence>
<dbReference type="Pfam" id="PF00034">
    <property type="entry name" value="Cytochrom_C"/>
    <property type="match status" value="1"/>
</dbReference>
<dbReference type="PROSITE" id="PS51007">
    <property type="entry name" value="CYTC"/>
    <property type="match status" value="2"/>
</dbReference>
<dbReference type="InterPro" id="IPR024167">
    <property type="entry name" value="Cytochrome_c4-like"/>
</dbReference>
<keyword evidence="5" id="KW-0574">Periplasm</keyword>
<protein>
    <submittedName>
        <fullName evidence="11">Cytochrome C</fullName>
    </submittedName>
</protein>
<dbReference type="Proteomes" id="UP000078354">
    <property type="component" value="Chromosome"/>
</dbReference>
<dbReference type="KEGG" id="psil:PMA3_12515"/>
<evidence type="ECO:0000256" key="8">
    <source>
        <dbReference type="PIRSR" id="PIRSR000005-1"/>
    </source>
</evidence>
<evidence type="ECO:0000313" key="12">
    <source>
        <dbReference type="Proteomes" id="UP000078354"/>
    </source>
</evidence>
<keyword evidence="2" id="KW-0813">Transport</keyword>
<dbReference type="InterPro" id="IPR009056">
    <property type="entry name" value="Cyt_c-like_dom"/>
</dbReference>
<keyword evidence="7 9" id="KW-0408">Iron</keyword>
<dbReference type="PANTHER" id="PTHR33751:SF9">
    <property type="entry name" value="CYTOCHROME C4"/>
    <property type="match status" value="1"/>
</dbReference>
<dbReference type="GO" id="GO:0020037">
    <property type="term" value="F:heme binding"/>
    <property type="evidence" value="ECO:0007669"/>
    <property type="project" value="InterPro"/>
</dbReference>
<dbReference type="PANTHER" id="PTHR33751">
    <property type="entry name" value="CBB3-TYPE CYTOCHROME C OXIDASE SUBUNIT FIXP"/>
    <property type="match status" value="1"/>
</dbReference>
<feature type="binding site" description="axial binding residue" evidence="9">
    <location>
        <position position="148"/>
    </location>
    <ligand>
        <name>heme c</name>
        <dbReference type="ChEBI" id="CHEBI:61717"/>
        <label>2</label>
    </ligand>
    <ligandPart>
        <name>Fe</name>
        <dbReference type="ChEBI" id="CHEBI:18248"/>
    </ligandPart>
</feature>
<keyword evidence="6" id="KW-0249">Electron transport</keyword>
<evidence type="ECO:0000256" key="9">
    <source>
        <dbReference type="PIRSR" id="PIRSR000005-2"/>
    </source>
</evidence>
<feature type="binding site" description="covalent" evidence="8">
    <location>
        <position position="144"/>
    </location>
    <ligand>
        <name>heme c</name>
        <dbReference type="ChEBI" id="CHEBI:61717"/>
        <label>2</label>
    </ligand>
</feature>
<keyword evidence="4 9" id="KW-0479">Metal-binding</keyword>
<dbReference type="GO" id="GO:0005506">
    <property type="term" value="F:iron ion binding"/>
    <property type="evidence" value="ECO:0007669"/>
    <property type="project" value="InterPro"/>
</dbReference>
<name>A0A191Z2D0_9PSED</name>
<feature type="binding site" description="covalent" evidence="8">
    <location>
        <position position="46"/>
    </location>
    <ligand>
        <name>heme c</name>
        <dbReference type="ChEBI" id="CHEBI:61717"/>
        <label>1</label>
    </ligand>
</feature>
<dbReference type="STRING" id="1853130.PMA3_12515"/>
<evidence type="ECO:0000259" key="10">
    <source>
        <dbReference type="PROSITE" id="PS51007"/>
    </source>
</evidence>
<dbReference type="Gene3D" id="1.10.760.10">
    <property type="entry name" value="Cytochrome c-like domain"/>
    <property type="match status" value="2"/>
</dbReference>
<dbReference type="EMBL" id="CP014870">
    <property type="protein sequence ID" value="ANJ59340.1"/>
    <property type="molecule type" value="Genomic_DNA"/>
</dbReference>
<accession>A0A191Z2D0</accession>
<feature type="binding site" description="covalent" evidence="8">
    <location>
        <position position="147"/>
    </location>
    <ligand>
        <name>heme c</name>
        <dbReference type="ChEBI" id="CHEBI:61717"/>
        <label>2</label>
    </ligand>
</feature>
<evidence type="ECO:0000313" key="11">
    <source>
        <dbReference type="EMBL" id="ANJ59340.1"/>
    </source>
</evidence>
<dbReference type="PROSITE" id="PS51257">
    <property type="entry name" value="PROKAR_LIPOPROTEIN"/>
    <property type="match status" value="1"/>
</dbReference>
<feature type="domain" description="Cytochrome c" evidence="10">
    <location>
        <begin position="123"/>
        <end position="211"/>
    </location>
</feature>
<dbReference type="InterPro" id="IPR036909">
    <property type="entry name" value="Cyt_c-like_dom_sf"/>
</dbReference>
<evidence type="ECO:0000256" key="1">
    <source>
        <dbReference type="ARBA" id="ARBA00004418"/>
    </source>
</evidence>
<reference evidence="11 12" key="1">
    <citation type="journal article" date="2018" name="Syst. Appl. Microbiol.">
        <title>Pseudomonas silesiensis sp. nov. strain A3T isolated from a biological pesticide sewage treatment plant and analysis of the complete genome sequence.</title>
        <authorList>
            <person name="Kaminski M.A."/>
            <person name="Furmanczyk E.M."/>
            <person name="Sobczak A."/>
            <person name="Dziembowski A."/>
            <person name="Lipinski L."/>
        </authorList>
    </citation>
    <scope>NUCLEOTIDE SEQUENCE [LARGE SCALE GENOMIC DNA]</scope>
    <source>
        <strain evidence="11 12">A3</strain>
    </source>
</reference>
<feature type="domain" description="Cytochrome c" evidence="10">
    <location>
        <begin position="33"/>
        <end position="115"/>
    </location>
</feature>
<dbReference type="InterPro" id="IPR050597">
    <property type="entry name" value="Cytochrome_c_Oxidase_Subunit"/>
</dbReference>